<reference evidence="2 3" key="2">
    <citation type="submission" date="2020-06" db="EMBL/GenBank/DDBJ databases">
        <title>Polyphasic characterization of a Rahnella strain isolated from tree sap.</title>
        <authorList>
            <person name="Kim I.S."/>
        </authorList>
    </citation>
    <scope>NUCLEOTIDE SEQUENCE [LARGE SCALE GENOMIC DNA]</scope>
    <source>
        <strain evidence="2 3">SAP-1</strain>
    </source>
</reference>
<dbReference type="InterPro" id="IPR002625">
    <property type="entry name" value="Smr_dom"/>
</dbReference>
<keyword evidence="2" id="KW-0378">Hydrolase</keyword>
<feature type="domain" description="Smr" evidence="1">
    <location>
        <begin position="93"/>
        <end position="174"/>
    </location>
</feature>
<dbReference type="Proteomes" id="UP000585363">
    <property type="component" value="Unassembled WGS sequence"/>
</dbReference>
<reference evidence="2 3" key="1">
    <citation type="submission" date="2020-01" db="EMBL/GenBank/DDBJ databases">
        <authorList>
            <person name="Lee S.D."/>
        </authorList>
    </citation>
    <scope>NUCLEOTIDE SEQUENCE [LARGE SCALE GENOMIC DNA]</scope>
    <source>
        <strain evidence="2 3">SAP-1</strain>
    </source>
</reference>
<evidence type="ECO:0000313" key="2">
    <source>
        <dbReference type="EMBL" id="NMP26797.1"/>
    </source>
</evidence>
<dbReference type="GO" id="GO:0004520">
    <property type="term" value="F:DNA endonuclease activity"/>
    <property type="evidence" value="ECO:0007669"/>
    <property type="project" value="TreeGrafter"/>
</dbReference>
<dbReference type="InterPro" id="IPR047688">
    <property type="entry name" value="Endonuc_SmrA"/>
</dbReference>
<dbReference type="Gene3D" id="3.30.1370.110">
    <property type="match status" value="1"/>
</dbReference>
<name>A0A848MF79_9GAMM</name>
<dbReference type="PROSITE" id="PS50828">
    <property type="entry name" value="SMR"/>
    <property type="match status" value="1"/>
</dbReference>
<evidence type="ECO:0000259" key="1">
    <source>
        <dbReference type="PROSITE" id="PS50828"/>
    </source>
</evidence>
<dbReference type="EMBL" id="JAADJU010000003">
    <property type="protein sequence ID" value="NMP26797.1"/>
    <property type="molecule type" value="Genomic_DNA"/>
</dbReference>
<accession>A0A848MF79</accession>
<dbReference type="NCBIfam" id="NF033154">
    <property type="entry name" value="endonuc_SmrA"/>
    <property type="match status" value="1"/>
</dbReference>
<dbReference type="RefSeq" id="WP_169402485.1">
    <property type="nucleotide sequence ID" value="NZ_JAADJU010000003.1"/>
</dbReference>
<dbReference type="Pfam" id="PF01713">
    <property type="entry name" value="Smr"/>
    <property type="match status" value="1"/>
</dbReference>
<gene>
    <name evidence="2" type="primary">smrA</name>
    <name evidence="2" type="ORF">GW590_07970</name>
</gene>
<dbReference type="AlphaFoldDB" id="A0A848MF79"/>
<protein>
    <submittedName>
        <fullName evidence="2">DNA endonuclease SmrA</fullName>
    </submittedName>
</protein>
<proteinExistence type="predicted"/>
<comment type="caution">
    <text evidence="2">The sequence shown here is derived from an EMBL/GenBank/DDBJ whole genome shotgun (WGS) entry which is preliminary data.</text>
</comment>
<evidence type="ECO:0000313" key="3">
    <source>
        <dbReference type="Proteomes" id="UP000585363"/>
    </source>
</evidence>
<dbReference type="SMART" id="SM00463">
    <property type="entry name" value="SMR"/>
    <property type="match status" value="1"/>
</dbReference>
<keyword evidence="2" id="KW-0540">Nuclease</keyword>
<keyword evidence="2" id="KW-0255">Endonuclease</keyword>
<dbReference type="SUPFAM" id="SSF160443">
    <property type="entry name" value="SMR domain-like"/>
    <property type="match status" value="1"/>
</dbReference>
<dbReference type="InterPro" id="IPR036063">
    <property type="entry name" value="Smr_dom_sf"/>
</dbReference>
<dbReference type="PANTHER" id="PTHR35562">
    <property type="entry name" value="DNA ENDONUCLEASE SMRA-RELATED"/>
    <property type="match status" value="1"/>
</dbReference>
<sequence length="192" mass="21637">MKSSSDDNDDLLFFQEMADVQKIADLNQVVYLKNRPKVPRTIAAEHAAPENILTTGLLEIIECAQPLEYKQPGVQQGVLDKLRQGKYPLQASLNLIHKPVESCRQEVFAFFLQAQAHNLRTLLIIHGRGRHDESHANIVRSYLAKWLKQLDEVQAFSVAIAKDGGAGACYVALKKSAEAKQENWERHAKHSR</sequence>
<organism evidence="2 3">
    <name type="scientific">Rouxiella aceris</name>
    <dbReference type="NCBI Taxonomy" id="2703884"/>
    <lineage>
        <taxon>Bacteria</taxon>
        <taxon>Pseudomonadati</taxon>
        <taxon>Pseudomonadota</taxon>
        <taxon>Gammaproteobacteria</taxon>
        <taxon>Enterobacterales</taxon>
        <taxon>Yersiniaceae</taxon>
        <taxon>Rouxiella</taxon>
    </lineage>
</organism>
<keyword evidence="3" id="KW-1185">Reference proteome</keyword>
<dbReference type="PANTHER" id="PTHR35562:SF2">
    <property type="entry name" value="DNA ENDONUCLEASE SMRA-RELATED"/>
    <property type="match status" value="1"/>
</dbReference>